<dbReference type="PANTHER" id="PTHR30087:SF1">
    <property type="entry name" value="HYPOTHETICAL CYTOSOLIC PROTEIN"/>
    <property type="match status" value="1"/>
</dbReference>
<evidence type="ECO:0000313" key="1">
    <source>
        <dbReference type="EMBL" id="EUC52482.1"/>
    </source>
</evidence>
<proteinExistence type="predicted"/>
<dbReference type="EMBL" id="JALU01000016">
    <property type="protein sequence ID" value="EUC52482.1"/>
    <property type="molecule type" value="Genomic_DNA"/>
</dbReference>
<sequence length="171" mass="18676">MIMGIVSMYVVSRCLLGINCKYNGGNNLNEDVIEFCRNHSVIAVCPETAGKLESPRPPAEHQLVTMPDGSVEERVIDKDGKDRTANFFNGANISMNEVLRKCESTGETIEGAILKANSPSCGSDMIYDGTFAGVLIPGDGIFAGMLKERNVPVMSEKNFKERLNVEEKAEK</sequence>
<gene>
    <name evidence="1" type="ORF">HMPREF0581_1068</name>
</gene>
<reference evidence="1 2" key="1">
    <citation type="submission" date="2014-01" db="EMBL/GenBank/DDBJ databases">
        <authorList>
            <person name="Durkin A.S."/>
            <person name="McCorrison J."/>
            <person name="Torralba M."/>
            <person name="Gillis M."/>
            <person name="Haft D.H."/>
            <person name="Methe B."/>
            <person name="Sutton G."/>
            <person name="Nelson K.E."/>
        </authorList>
    </citation>
    <scope>NUCLEOTIDE SEQUENCE [LARGE SCALE GENOMIC DNA]</scope>
    <source>
        <strain evidence="1 2">ATCC 33093</strain>
    </source>
</reference>
<organism evidence="1 2">
    <name type="scientific">Mogibacterium timidum ATCC 33093</name>
    <dbReference type="NCBI Taxonomy" id="1401079"/>
    <lineage>
        <taxon>Bacteria</taxon>
        <taxon>Bacillati</taxon>
        <taxon>Bacillota</taxon>
        <taxon>Clostridia</taxon>
        <taxon>Peptostreptococcales</taxon>
        <taxon>Anaerovoracaceae</taxon>
        <taxon>Mogibacterium</taxon>
    </lineage>
</organism>
<dbReference type="AlphaFoldDB" id="X8IS55"/>
<dbReference type="InterPro" id="IPR007553">
    <property type="entry name" value="2-thiour_desulf"/>
</dbReference>
<dbReference type="PANTHER" id="PTHR30087">
    <property type="entry name" value="INNER MEMBRANE PROTEIN"/>
    <property type="match status" value="1"/>
</dbReference>
<accession>X8IS55</accession>
<name>X8IS55_9FIRM</name>
<dbReference type="PATRIC" id="fig|1401079.3.peg.767"/>
<dbReference type="Pfam" id="PF04463">
    <property type="entry name" value="2-thiour_desulf"/>
    <property type="match status" value="1"/>
</dbReference>
<evidence type="ECO:0000313" key="2">
    <source>
        <dbReference type="Proteomes" id="UP000022645"/>
    </source>
</evidence>
<protein>
    <submittedName>
        <fullName evidence="1">PF04463 family protein</fullName>
    </submittedName>
</protein>
<dbReference type="Proteomes" id="UP000022645">
    <property type="component" value="Unassembled WGS sequence"/>
</dbReference>
<comment type="caution">
    <text evidence="1">The sequence shown here is derived from an EMBL/GenBank/DDBJ whole genome shotgun (WGS) entry which is preliminary data.</text>
</comment>